<gene>
    <name evidence="1" type="primary">pilM</name>
    <name evidence="1" type="ORF">OWO01_04165</name>
</gene>
<dbReference type="Pfam" id="PF11104">
    <property type="entry name" value="PilM_2"/>
    <property type="match status" value="1"/>
</dbReference>
<reference evidence="1" key="1">
    <citation type="submission" date="2022-11" db="EMBL/GenBank/DDBJ databases">
        <title>WGS of Natronobacillus azotifigens 24KS-1, an anaerobic diazotrophic haloalkaliphile from soda-rich habitats.</title>
        <authorList>
            <person name="Sorokin D.Y."/>
            <person name="Merkel A.Y."/>
        </authorList>
    </citation>
    <scope>NUCLEOTIDE SEQUENCE</scope>
    <source>
        <strain evidence="1">24KS-1</strain>
    </source>
</reference>
<dbReference type="Proteomes" id="UP001084197">
    <property type="component" value="Unassembled WGS sequence"/>
</dbReference>
<dbReference type="Gene3D" id="3.30.1490.300">
    <property type="match status" value="1"/>
</dbReference>
<evidence type="ECO:0000313" key="2">
    <source>
        <dbReference type="Proteomes" id="UP001084197"/>
    </source>
</evidence>
<keyword evidence="2" id="KW-1185">Reference proteome</keyword>
<evidence type="ECO:0000313" key="1">
    <source>
        <dbReference type="EMBL" id="MCZ0702406.1"/>
    </source>
</evidence>
<accession>A0A9J6RAM2</accession>
<name>A0A9J6RAM2_9BACI</name>
<dbReference type="InterPro" id="IPR005883">
    <property type="entry name" value="PilM"/>
</dbReference>
<dbReference type="AlphaFoldDB" id="A0A9J6RAM2"/>
<sequence>MFSINLKNNASTAIQIKDHVIRYVTTKGPSYQDVESFGETILPSGVVEKGTIVDEVKFNQIFQESVGKWNLKNKQVMFLVPDVFLFFRKLSIPDELENEEIRGYLNFEIGASIHLPFEDPYFDFHILPKASEKEKEILFFAIPEKLVKQYEKKFEQFKLKPVAADVSAISFFRLFSRIQETEKDEHYLLIEYNLSSINLSIFHDNIPIFMREQPYPLIDDEWIIHTEENVASINCKDLAQMETRINEQLAEIDRVSNFYKYSLNKGEKDITTILLTGDHPLLPDIKKQLMQRDVNILALYEMNIGIHKHFHLPLSLCLKEV</sequence>
<dbReference type="EMBL" id="JAPRAT010000005">
    <property type="protein sequence ID" value="MCZ0702406.1"/>
    <property type="molecule type" value="Genomic_DNA"/>
</dbReference>
<proteinExistence type="predicted"/>
<protein>
    <submittedName>
        <fullName evidence="1">Pilus assembly protein PilM</fullName>
    </submittedName>
</protein>
<dbReference type="RefSeq" id="WP_268779174.1">
    <property type="nucleotide sequence ID" value="NZ_JAPRAT010000005.1"/>
</dbReference>
<organism evidence="1 2">
    <name type="scientific">Natronobacillus azotifigens</name>
    <dbReference type="NCBI Taxonomy" id="472978"/>
    <lineage>
        <taxon>Bacteria</taxon>
        <taxon>Bacillati</taxon>
        <taxon>Bacillota</taxon>
        <taxon>Bacilli</taxon>
        <taxon>Bacillales</taxon>
        <taxon>Bacillaceae</taxon>
        <taxon>Natronobacillus</taxon>
    </lineage>
</organism>
<comment type="caution">
    <text evidence="1">The sequence shown here is derived from an EMBL/GenBank/DDBJ whole genome shotgun (WGS) entry which is preliminary data.</text>
</comment>
<dbReference type="Gene3D" id="3.30.420.40">
    <property type="match status" value="2"/>
</dbReference>